<feature type="signal peptide" evidence="2">
    <location>
        <begin position="1"/>
        <end position="30"/>
    </location>
</feature>
<evidence type="ECO:0000313" key="4">
    <source>
        <dbReference type="EMBL" id="QPJ63030.1"/>
    </source>
</evidence>
<organism evidence="4 5">
    <name type="scientific">Candidatus Nitronauta litoralis</name>
    <dbReference type="NCBI Taxonomy" id="2705533"/>
    <lineage>
        <taxon>Bacteria</taxon>
        <taxon>Pseudomonadati</taxon>
        <taxon>Nitrospinota/Tectimicrobiota group</taxon>
        <taxon>Nitrospinota</taxon>
        <taxon>Nitrospinia</taxon>
        <taxon>Nitrospinales</taxon>
        <taxon>Nitrospinaceae</taxon>
        <taxon>Candidatus Nitronauta</taxon>
    </lineage>
</organism>
<gene>
    <name evidence="4" type="ORF">G3M70_14560</name>
</gene>
<dbReference type="KEGG" id="nli:G3M70_14560"/>
<feature type="domain" description="Outer membrane protein beta-barrel" evidence="3">
    <location>
        <begin position="18"/>
        <end position="250"/>
    </location>
</feature>
<evidence type="ECO:0000256" key="1">
    <source>
        <dbReference type="ARBA" id="ARBA00022729"/>
    </source>
</evidence>
<proteinExistence type="predicted"/>
<dbReference type="InterPro" id="IPR027385">
    <property type="entry name" value="Beta-barrel_OMP"/>
</dbReference>
<dbReference type="Proteomes" id="UP000594688">
    <property type="component" value="Chromosome"/>
</dbReference>
<accession>A0A7T0G158</accession>
<name>A0A7T0G158_9BACT</name>
<feature type="chain" id="PRO_5032995309" evidence="2">
    <location>
        <begin position="31"/>
        <end position="255"/>
    </location>
</feature>
<dbReference type="Pfam" id="PF13505">
    <property type="entry name" value="OMP_b-brl"/>
    <property type="match status" value="1"/>
</dbReference>
<dbReference type="Gene3D" id="2.40.160.20">
    <property type="match status" value="1"/>
</dbReference>
<dbReference type="AlphaFoldDB" id="A0A7T0G158"/>
<dbReference type="EMBL" id="CP048685">
    <property type="protein sequence ID" value="QPJ63030.1"/>
    <property type="molecule type" value="Genomic_DNA"/>
</dbReference>
<evidence type="ECO:0000256" key="2">
    <source>
        <dbReference type="SAM" id="SignalP"/>
    </source>
</evidence>
<keyword evidence="1 2" id="KW-0732">Signal</keyword>
<dbReference type="InterPro" id="IPR011250">
    <property type="entry name" value="OMP/PagP_B-barrel"/>
</dbReference>
<protein>
    <submittedName>
        <fullName evidence="4">Porin family protein</fullName>
    </submittedName>
</protein>
<sequence length="255" mass="27512">MQLARYFKKPITCILVSLMLAGGLISSAQAETYVGASVGASFGGSLGNTTYRGNAPFTANTLTIPELDLDASTAWGVRVGHYFSFLPWLGVEFQWYRRQPDADTSAVTLTGSVPGATGPFNFTGAANASAIVDNMDTFGFLFNVRAPENMVQNWGGIEPYVGVGLAVNSIDIEEFRLSNPAGTFTTRSASAGDVDAGFLGQVGANYIINKRLRAFGEYKYTHANFTSNQWDPTGVTETDFEDHTVVFGLKFTLFE</sequence>
<evidence type="ECO:0000313" key="5">
    <source>
        <dbReference type="Proteomes" id="UP000594688"/>
    </source>
</evidence>
<dbReference type="SUPFAM" id="SSF56925">
    <property type="entry name" value="OMPA-like"/>
    <property type="match status" value="1"/>
</dbReference>
<evidence type="ECO:0000259" key="3">
    <source>
        <dbReference type="Pfam" id="PF13505"/>
    </source>
</evidence>
<reference evidence="4 5" key="1">
    <citation type="submission" date="2020-02" db="EMBL/GenBank/DDBJ databases">
        <title>Genomic and physiological characterization of two novel Nitrospinaceae genera.</title>
        <authorList>
            <person name="Mueller A.J."/>
            <person name="Jung M.-Y."/>
            <person name="Strachan C.R."/>
            <person name="Herbold C.W."/>
            <person name="Kirkegaard R.H."/>
            <person name="Daims H."/>
        </authorList>
    </citation>
    <scope>NUCLEOTIDE SEQUENCE [LARGE SCALE GENOMIC DNA]</scope>
    <source>
        <strain evidence="4">EB</strain>
    </source>
</reference>